<dbReference type="SUPFAM" id="SSF53056">
    <property type="entry name" value="beta-carbonic anhydrase, cab"/>
    <property type="match status" value="2"/>
</dbReference>
<feature type="compositionally biased region" description="Polar residues" evidence="8">
    <location>
        <begin position="372"/>
        <end position="382"/>
    </location>
</feature>
<comment type="similarity">
    <text evidence="2">Belongs to the beta-class carbonic anhydrase family.</text>
</comment>
<keyword evidence="10" id="KW-1185">Reference proteome</keyword>
<dbReference type="InterPro" id="IPR036874">
    <property type="entry name" value="Carbonic_anhydrase_sf"/>
</dbReference>
<feature type="compositionally biased region" description="Polar residues" evidence="8">
    <location>
        <begin position="317"/>
        <end position="335"/>
    </location>
</feature>
<feature type="compositionally biased region" description="Low complexity" evidence="8">
    <location>
        <begin position="289"/>
        <end position="313"/>
    </location>
</feature>
<proteinExistence type="inferred from homology"/>
<evidence type="ECO:0000256" key="2">
    <source>
        <dbReference type="ARBA" id="ARBA00006217"/>
    </source>
</evidence>
<evidence type="ECO:0000256" key="5">
    <source>
        <dbReference type="ARBA" id="ARBA00022833"/>
    </source>
</evidence>
<evidence type="ECO:0000313" key="9">
    <source>
        <dbReference type="EMBL" id="KZS95470.1"/>
    </source>
</evidence>
<keyword evidence="4" id="KW-0479">Metal-binding</keyword>
<evidence type="ECO:0000256" key="4">
    <source>
        <dbReference type="ARBA" id="ARBA00022723"/>
    </source>
</evidence>
<dbReference type="AlphaFoldDB" id="A0A164WY72"/>
<dbReference type="EC" id="4.2.1.1" evidence="3"/>
<dbReference type="Gene3D" id="3.40.1050.10">
    <property type="entry name" value="Carbonic anhydrase"/>
    <property type="match status" value="2"/>
</dbReference>
<dbReference type="CDD" id="cd00883">
    <property type="entry name" value="beta_CA_cladeA"/>
    <property type="match status" value="1"/>
</dbReference>
<organism evidence="9 10">
    <name type="scientific">Sistotremastrum niveocremeum HHB9708</name>
    <dbReference type="NCBI Taxonomy" id="1314777"/>
    <lineage>
        <taxon>Eukaryota</taxon>
        <taxon>Fungi</taxon>
        <taxon>Dikarya</taxon>
        <taxon>Basidiomycota</taxon>
        <taxon>Agaricomycotina</taxon>
        <taxon>Agaricomycetes</taxon>
        <taxon>Sistotremastrales</taxon>
        <taxon>Sistotremastraceae</taxon>
        <taxon>Sertulicium</taxon>
        <taxon>Sertulicium niveocremeum</taxon>
    </lineage>
</organism>
<evidence type="ECO:0000256" key="7">
    <source>
        <dbReference type="ARBA" id="ARBA00048348"/>
    </source>
</evidence>
<name>A0A164WY72_9AGAM</name>
<dbReference type="OrthoDB" id="10248475at2759"/>
<sequence>MSQSTEQCENCVKPWPPAPGTIPPALQKLLDRNERWSEDIKAIGPKFFYESANRTQQPKVLWIGCSDSRVPEGVVCDVLPGVLFTTRNIANQFKPEDISVQAVLTYAVHLEIEHVVVVGHSKCGGAEAALKYVRGIPQDPLPPALFEWLQPLINLAQKYRFLPTNFDHALNDLIRDNIVQQHDNVLRSKALRNEGVKIKQPITVHCWLYDLEEGVLSEIASRFIGLEGFVDHGPVQHRLEMPLSLAARIAYYHTHILLNGNLNLNLAETRRRGVLRQLFFSDYSRELGTQATPSTSAPAPSLSHSHSQSSTAPEPTPSVSGQSQGRPQTPSSSDSDITRPSLISRSSRFISSSSTSTSSASTAASPSTLPTQHTSIQPTRSSHISALEIHPRYAPPPPPPLPQRRRQIIFPEPVPEPRKEKDMEQPKNILASLLKRNEEWAQDVETDKPGFFEQSARGQDPKVLWIGCADSRVPESVLTAVPPGTIFTTRNIANQFPLDDDSAESVLTYALKIGIKHVVIVGHTECGGAKECLSATRSPPIQPFPPALTRWLSPLMNLAEKYKNEPANFEEAIQLLVIDNIRKQFENLHQSPALQEAWNNGSEISIHGWLYELDKGLLSELFVSEGVKQVEGEA</sequence>
<dbReference type="Proteomes" id="UP000076722">
    <property type="component" value="Unassembled WGS sequence"/>
</dbReference>
<dbReference type="GO" id="GO:0071244">
    <property type="term" value="P:cellular response to carbon dioxide"/>
    <property type="evidence" value="ECO:0007669"/>
    <property type="project" value="TreeGrafter"/>
</dbReference>
<keyword evidence="5" id="KW-0862">Zinc</keyword>
<accession>A0A164WY72</accession>
<dbReference type="PANTHER" id="PTHR11002">
    <property type="entry name" value="CARBONIC ANHYDRASE"/>
    <property type="match status" value="1"/>
</dbReference>
<evidence type="ECO:0000313" key="10">
    <source>
        <dbReference type="Proteomes" id="UP000076722"/>
    </source>
</evidence>
<evidence type="ECO:0000256" key="6">
    <source>
        <dbReference type="ARBA" id="ARBA00023239"/>
    </source>
</evidence>
<dbReference type="InterPro" id="IPR001765">
    <property type="entry name" value="Carbonic_anhydrase"/>
</dbReference>
<dbReference type="PANTHER" id="PTHR11002:SF76">
    <property type="entry name" value="CARBONIC ANHYDRASE"/>
    <property type="match status" value="1"/>
</dbReference>
<evidence type="ECO:0000256" key="1">
    <source>
        <dbReference type="ARBA" id="ARBA00001947"/>
    </source>
</evidence>
<dbReference type="STRING" id="1314777.A0A164WY72"/>
<feature type="region of interest" description="Disordered" evidence="8">
    <location>
        <begin position="289"/>
        <end position="382"/>
    </location>
</feature>
<feature type="compositionally biased region" description="Low complexity" evidence="8">
    <location>
        <begin position="339"/>
        <end position="371"/>
    </location>
</feature>
<comment type="catalytic activity">
    <reaction evidence="7">
        <text>hydrogencarbonate + H(+) = CO2 + H2O</text>
        <dbReference type="Rhea" id="RHEA:10748"/>
        <dbReference type="ChEBI" id="CHEBI:15377"/>
        <dbReference type="ChEBI" id="CHEBI:15378"/>
        <dbReference type="ChEBI" id="CHEBI:16526"/>
        <dbReference type="ChEBI" id="CHEBI:17544"/>
        <dbReference type="EC" id="4.2.1.1"/>
    </reaction>
</comment>
<dbReference type="GO" id="GO:0034599">
    <property type="term" value="P:cellular response to oxidative stress"/>
    <property type="evidence" value="ECO:0007669"/>
    <property type="project" value="TreeGrafter"/>
</dbReference>
<protein>
    <recommendedName>
        <fullName evidence="3">carbonic anhydrase</fullName>
        <ecNumber evidence="3">4.2.1.1</ecNumber>
    </recommendedName>
</protein>
<dbReference type="EMBL" id="KV419401">
    <property type="protein sequence ID" value="KZS95470.1"/>
    <property type="molecule type" value="Genomic_DNA"/>
</dbReference>
<dbReference type="SMART" id="SM00947">
    <property type="entry name" value="Pro_CA"/>
    <property type="match status" value="2"/>
</dbReference>
<gene>
    <name evidence="9" type="ORF">SISNIDRAFT_548370</name>
</gene>
<keyword evidence="6" id="KW-0456">Lyase</keyword>
<evidence type="ECO:0000256" key="3">
    <source>
        <dbReference type="ARBA" id="ARBA00012925"/>
    </source>
</evidence>
<dbReference type="GO" id="GO:0008270">
    <property type="term" value="F:zinc ion binding"/>
    <property type="evidence" value="ECO:0007669"/>
    <property type="project" value="InterPro"/>
</dbReference>
<reference evidence="9 10" key="1">
    <citation type="journal article" date="2016" name="Mol. Biol. Evol.">
        <title>Comparative Genomics of Early-Diverging Mushroom-Forming Fungi Provides Insights into the Origins of Lignocellulose Decay Capabilities.</title>
        <authorList>
            <person name="Nagy L.G."/>
            <person name="Riley R."/>
            <person name="Tritt A."/>
            <person name="Adam C."/>
            <person name="Daum C."/>
            <person name="Floudas D."/>
            <person name="Sun H."/>
            <person name="Yadav J.S."/>
            <person name="Pangilinan J."/>
            <person name="Larsson K.H."/>
            <person name="Matsuura K."/>
            <person name="Barry K."/>
            <person name="Labutti K."/>
            <person name="Kuo R."/>
            <person name="Ohm R.A."/>
            <person name="Bhattacharya S.S."/>
            <person name="Shirouzu T."/>
            <person name="Yoshinaga Y."/>
            <person name="Martin F.M."/>
            <person name="Grigoriev I.V."/>
            <person name="Hibbett D.S."/>
        </authorList>
    </citation>
    <scope>NUCLEOTIDE SEQUENCE [LARGE SCALE GENOMIC DNA]</scope>
    <source>
        <strain evidence="9 10">HHB9708</strain>
    </source>
</reference>
<evidence type="ECO:0000256" key="8">
    <source>
        <dbReference type="SAM" id="MobiDB-lite"/>
    </source>
</evidence>
<dbReference type="GO" id="GO:0004089">
    <property type="term" value="F:carbonate dehydratase activity"/>
    <property type="evidence" value="ECO:0007669"/>
    <property type="project" value="UniProtKB-EC"/>
</dbReference>
<comment type="cofactor">
    <cofactor evidence="1">
        <name>Zn(2+)</name>
        <dbReference type="ChEBI" id="CHEBI:29105"/>
    </cofactor>
</comment>
<dbReference type="Pfam" id="PF00484">
    <property type="entry name" value="Pro_CA"/>
    <property type="match status" value="2"/>
</dbReference>